<dbReference type="RefSeq" id="WP_135973768.1">
    <property type="nucleotide sequence ID" value="NZ_CP039291.1"/>
</dbReference>
<dbReference type="SUPFAM" id="SSF56300">
    <property type="entry name" value="Metallo-dependent phosphatases"/>
    <property type="match status" value="1"/>
</dbReference>
<gene>
    <name evidence="3" type="ORF">E5225_07590</name>
</gene>
<dbReference type="Proteomes" id="UP000296469">
    <property type="component" value="Chromosome"/>
</dbReference>
<comment type="similarity">
    <text evidence="1">Belongs to the metallophosphoesterase superfamily. YfcE family.</text>
</comment>
<dbReference type="Gene3D" id="3.60.21.10">
    <property type="match status" value="1"/>
</dbReference>
<dbReference type="InterPro" id="IPR050126">
    <property type="entry name" value="Ap4A_hydrolase"/>
</dbReference>
<dbReference type="EMBL" id="CP039291">
    <property type="protein sequence ID" value="QCB93440.1"/>
    <property type="molecule type" value="Genomic_DNA"/>
</dbReference>
<accession>A0A4P7SHJ0</accession>
<dbReference type="GO" id="GO:0005737">
    <property type="term" value="C:cytoplasm"/>
    <property type="evidence" value="ECO:0007669"/>
    <property type="project" value="TreeGrafter"/>
</dbReference>
<dbReference type="KEGG" id="celz:E5225_07590"/>
<dbReference type="InterPro" id="IPR024654">
    <property type="entry name" value="Calcineurin-like_PHP_lpxH"/>
</dbReference>
<proteinExistence type="inferred from homology"/>
<dbReference type="PANTHER" id="PTHR42850:SF2">
    <property type="entry name" value="BLL5683 PROTEIN"/>
    <property type="match status" value="1"/>
</dbReference>
<evidence type="ECO:0000313" key="3">
    <source>
        <dbReference type="EMBL" id="QCB93440.1"/>
    </source>
</evidence>
<evidence type="ECO:0000313" key="4">
    <source>
        <dbReference type="Proteomes" id="UP000296469"/>
    </source>
</evidence>
<evidence type="ECO:0000259" key="2">
    <source>
        <dbReference type="Pfam" id="PF12850"/>
    </source>
</evidence>
<dbReference type="InterPro" id="IPR011152">
    <property type="entry name" value="Pesterase_MJ0912"/>
</dbReference>
<dbReference type="PANTHER" id="PTHR42850">
    <property type="entry name" value="METALLOPHOSPHOESTERASE"/>
    <property type="match status" value="1"/>
</dbReference>
<name>A0A4P7SHJ0_9CELL</name>
<dbReference type="PIRSF" id="PIRSF000883">
    <property type="entry name" value="Pesterase_MJ0912"/>
    <property type="match status" value="1"/>
</dbReference>
<feature type="domain" description="Calcineurin-like phosphoesterase" evidence="2">
    <location>
        <begin position="3"/>
        <end position="191"/>
    </location>
</feature>
<dbReference type="Pfam" id="PF12850">
    <property type="entry name" value="Metallophos_2"/>
    <property type="match status" value="1"/>
</dbReference>
<protein>
    <submittedName>
        <fullName evidence="3">Metallophosphoesterase</fullName>
    </submittedName>
</protein>
<dbReference type="InterPro" id="IPR029052">
    <property type="entry name" value="Metallo-depent_PP-like"/>
</dbReference>
<sequence>MERIAVLSDVHGNMAAFDAVLRDVDARGITTVLNLGDVVGKGPRGHEAVARSRERCAVTVRGNWDDFLPRPETVRDEALTWWFDELTPDDHAWLVGLPLVHHVELSGRRVRLLHASARSVHVRVRFHHTAEEFAGMFATTELTGDGPEPSMVGYGDVHDAYVETQDGRTLFNVGSVGNPLDEPTASYVVLEGEPGGDRSAPFSLQVVRVPYDVEAEIAVARDLGMPQLEAYAVELRTGVYRGLHAERGLRAADVL</sequence>
<keyword evidence="4" id="KW-1185">Reference proteome</keyword>
<dbReference type="GO" id="GO:0016791">
    <property type="term" value="F:phosphatase activity"/>
    <property type="evidence" value="ECO:0007669"/>
    <property type="project" value="TreeGrafter"/>
</dbReference>
<dbReference type="AlphaFoldDB" id="A0A4P7SHJ0"/>
<reference evidence="3 4" key="1">
    <citation type="submission" date="2019-04" db="EMBL/GenBank/DDBJ databases">
        <title>Isolation and identification of Cellulomonas shaoxiangyii sp. Nov. isolated from feces of the Tibetan antelopes (Pantholops hodgsonii) in the Qinghai-Tibet plateau of China.</title>
        <authorList>
            <person name="Tian Z."/>
        </authorList>
    </citation>
    <scope>NUCLEOTIDE SEQUENCE [LARGE SCALE GENOMIC DNA]</scope>
    <source>
        <strain evidence="3 4">Z28</strain>
    </source>
</reference>
<evidence type="ECO:0000256" key="1">
    <source>
        <dbReference type="ARBA" id="ARBA00008950"/>
    </source>
</evidence>
<organism evidence="3 4">
    <name type="scientific">Cellulomonas shaoxiangyii</name>
    <dbReference type="NCBI Taxonomy" id="2566013"/>
    <lineage>
        <taxon>Bacteria</taxon>
        <taxon>Bacillati</taxon>
        <taxon>Actinomycetota</taxon>
        <taxon>Actinomycetes</taxon>
        <taxon>Micrococcales</taxon>
        <taxon>Cellulomonadaceae</taxon>
        <taxon>Cellulomonas</taxon>
    </lineage>
</organism>
<dbReference type="OrthoDB" id="9813918at2"/>